<evidence type="ECO:0000256" key="7">
    <source>
        <dbReference type="SAM" id="Phobius"/>
    </source>
</evidence>
<feature type="transmembrane region" description="Helical" evidence="7">
    <location>
        <begin position="96"/>
        <end position="117"/>
    </location>
</feature>
<evidence type="ECO:0000256" key="5">
    <source>
        <dbReference type="ARBA" id="ARBA00023136"/>
    </source>
</evidence>
<dbReference type="PANTHER" id="PTHR42920">
    <property type="entry name" value="OS03G0707200 PROTEIN-RELATED"/>
    <property type="match status" value="1"/>
</dbReference>
<comment type="caution">
    <text evidence="8">The sequence shown here is derived from an EMBL/GenBank/DDBJ whole genome shotgun (WGS) entry which is preliminary data.</text>
</comment>
<feature type="transmembrane region" description="Helical" evidence="7">
    <location>
        <begin position="224"/>
        <end position="245"/>
    </location>
</feature>
<comment type="subcellular location">
    <subcellularLocation>
        <location evidence="1">Cell membrane</location>
        <topology evidence="1">Multi-pass membrane protein</topology>
    </subcellularLocation>
</comment>
<feature type="transmembrane region" description="Helical" evidence="7">
    <location>
        <begin position="423"/>
        <end position="443"/>
    </location>
</feature>
<dbReference type="PANTHER" id="PTHR42920:SF23">
    <property type="entry name" value="EAMA DOMAIN-CONTAINING PROTEIN"/>
    <property type="match status" value="1"/>
</dbReference>
<sequence>MSANLSGESGWAPSRSKERPAFLIRATKTPAKAQHRRRPRLLHVCAAARPSMKPEQKATLTGQGLILYSALTCASTPVALRYLYLQDQPPASPVLAAVQTSFAAVILVLISGGISLWQRRGRRSLSDVETSSEEEEGVADLRKHTDTEDKAGVRRRLLDPSSGMERHGSDMLERGGSTFSLESFDGGVHERRAPKPGAVGSIQSFASAVRRPLAGVLNSKARSLTWAGAELGMLAFFANAIMIYGFTFTTIAKGAFLIRASIIFTPILCTIAGEAVPVGLWVGALTGFAGSIMISLDPSKADGAAATAAAGPFGLQPEIWGDLVLVASAGFWSLVMVRQSRHAPNYPSFPLGTYKVIAMAALSLCWLGVAAVRVVQQGEPVADLWQGYRDPLAWLVLLWPALGQYSTGEAAQVAGQAKISAAAGQVILAMDPVISIALGYLVARNETHLGPLGIAGGATLLGACLLASFYAKKEH</sequence>
<feature type="transmembrane region" description="Helical" evidence="7">
    <location>
        <begin position="65"/>
        <end position="84"/>
    </location>
</feature>
<accession>A0AAV1HTH9</accession>
<feature type="transmembrane region" description="Helical" evidence="7">
    <location>
        <begin position="349"/>
        <end position="372"/>
    </location>
</feature>
<organism evidence="8 9">
    <name type="scientific">Coccomyxa viridis</name>
    <dbReference type="NCBI Taxonomy" id="1274662"/>
    <lineage>
        <taxon>Eukaryota</taxon>
        <taxon>Viridiplantae</taxon>
        <taxon>Chlorophyta</taxon>
        <taxon>core chlorophytes</taxon>
        <taxon>Trebouxiophyceae</taxon>
        <taxon>Trebouxiophyceae incertae sedis</taxon>
        <taxon>Coccomyxaceae</taxon>
        <taxon>Coccomyxa</taxon>
    </lineage>
</organism>
<name>A0AAV1HTH9_9CHLO</name>
<evidence type="ECO:0008006" key="10">
    <source>
        <dbReference type="Google" id="ProtNLM"/>
    </source>
</evidence>
<evidence type="ECO:0000256" key="6">
    <source>
        <dbReference type="SAM" id="MobiDB-lite"/>
    </source>
</evidence>
<evidence type="ECO:0000313" key="8">
    <source>
        <dbReference type="EMBL" id="CAK0738133.1"/>
    </source>
</evidence>
<feature type="transmembrane region" description="Helical" evidence="7">
    <location>
        <begin position="449"/>
        <end position="471"/>
    </location>
</feature>
<keyword evidence="4 7" id="KW-1133">Transmembrane helix</keyword>
<feature type="compositionally biased region" description="Basic and acidic residues" evidence="6">
    <location>
        <begin position="139"/>
        <end position="173"/>
    </location>
</feature>
<feature type="region of interest" description="Disordered" evidence="6">
    <location>
        <begin position="123"/>
        <end position="176"/>
    </location>
</feature>
<evidence type="ECO:0000256" key="1">
    <source>
        <dbReference type="ARBA" id="ARBA00004651"/>
    </source>
</evidence>
<gene>
    <name evidence="8" type="ORF">CVIRNUC_000999</name>
</gene>
<dbReference type="Proteomes" id="UP001314263">
    <property type="component" value="Unassembled WGS sequence"/>
</dbReference>
<keyword evidence="9" id="KW-1185">Reference proteome</keyword>
<evidence type="ECO:0000256" key="2">
    <source>
        <dbReference type="ARBA" id="ARBA00022475"/>
    </source>
</evidence>
<evidence type="ECO:0000313" key="9">
    <source>
        <dbReference type="Proteomes" id="UP001314263"/>
    </source>
</evidence>
<protein>
    <recommendedName>
        <fullName evidence="10">EamA domain-containing protein</fullName>
    </recommendedName>
</protein>
<keyword evidence="3 7" id="KW-0812">Transmembrane</keyword>
<evidence type="ECO:0000256" key="3">
    <source>
        <dbReference type="ARBA" id="ARBA00022692"/>
    </source>
</evidence>
<dbReference type="InterPro" id="IPR051258">
    <property type="entry name" value="Diverse_Substrate_Transporter"/>
</dbReference>
<keyword evidence="2" id="KW-1003">Cell membrane</keyword>
<keyword evidence="5 7" id="KW-0472">Membrane</keyword>
<dbReference type="GO" id="GO:0005886">
    <property type="term" value="C:plasma membrane"/>
    <property type="evidence" value="ECO:0007669"/>
    <property type="project" value="UniProtKB-SubCell"/>
</dbReference>
<dbReference type="AlphaFoldDB" id="A0AAV1HTH9"/>
<dbReference type="EMBL" id="CAUYUE010000002">
    <property type="protein sequence ID" value="CAK0738133.1"/>
    <property type="molecule type" value="Genomic_DNA"/>
</dbReference>
<evidence type="ECO:0000256" key="4">
    <source>
        <dbReference type="ARBA" id="ARBA00022989"/>
    </source>
</evidence>
<proteinExistence type="predicted"/>
<reference evidence="8 9" key="1">
    <citation type="submission" date="2023-10" db="EMBL/GenBank/DDBJ databases">
        <authorList>
            <person name="Maclean D."/>
            <person name="Macfadyen A."/>
        </authorList>
    </citation>
    <scope>NUCLEOTIDE SEQUENCE [LARGE SCALE GENOMIC DNA]</scope>
</reference>